<reference evidence="1" key="1">
    <citation type="submission" date="2021-06" db="EMBL/GenBank/DDBJ databases">
        <authorList>
            <person name="Kallberg Y."/>
            <person name="Tangrot J."/>
            <person name="Rosling A."/>
        </authorList>
    </citation>
    <scope>NUCLEOTIDE SEQUENCE</scope>
    <source>
        <strain evidence="1">MT106</strain>
    </source>
</reference>
<accession>A0A9N9A9A0</accession>
<evidence type="ECO:0000313" key="2">
    <source>
        <dbReference type="Proteomes" id="UP000789831"/>
    </source>
</evidence>
<dbReference type="OrthoDB" id="2419903at2759"/>
<dbReference type="AlphaFoldDB" id="A0A9N9A9A0"/>
<evidence type="ECO:0000313" key="1">
    <source>
        <dbReference type="EMBL" id="CAG8520805.1"/>
    </source>
</evidence>
<organism evidence="1 2">
    <name type="scientific">Ambispora gerdemannii</name>
    <dbReference type="NCBI Taxonomy" id="144530"/>
    <lineage>
        <taxon>Eukaryota</taxon>
        <taxon>Fungi</taxon>
        <taxon>Fungi incertae sedis</taxon>
        <taxon>Mucoromycota</taxon>
        <taxon>Glomeromycotina</taxon>
        <taxon>Glomeromycetes</taxon>
        <taxon>Archaeosporales</taxon>
        <taxon>Ambisporaceae</taxon>
        <taxon>Ambispora</taxon>
    </lineage>
</organism>
<sequence length="317" mass="35427">MSSSLFFNANNQICIRPDNHIHPFFGKNSIRKTQSKTCANPSCFRPCHVDLTGTQYSCCGKTCARAIANLAPSLPKCANTNCNKTVYVNSQGQRFHFCGITCARIHRNSGPNCIRIGCDRKAYLNPTDRTKSHSFCSIGCFWTDCSKLTQTKLTLLCPNQIDYENAYKRFTQTLPNSTVKAIFRLQMPKSIVDKHLALKKEMSGTTDTDTNRITQRMFHGTKTSCDPTSLMTTLRPSCAAGNCGVCGILREGNKSAYSKREGGRMWFAKNAAVSLGYCDGKQVKTMFMVDVLAKQRNDIVIVSKDEETLPRFLIIFQ</sequence>
<name>A0A9N9A9A0_9GLOM</name>
<comment type="caution">
    <text evidence="1">The sequence shown here is derived from an EMBL/GenBank/DDBJ whole genome shotgun (WGS) entry which is preliminary data.</text>
</comment>
<dbReference type="Proteomes" id="UP000789831">
    <property type="component" value="Unassembled WGS sequence"/>
</dbReference>
<dbReference type="SUPFAM" id="SSF56399">
    <property type="entry name" value="ADP-ribosylation"/>
    <property type="match status" value="1"/>
</dbReference>
<protein>
    <submittedName>
        <fullName evidence="1">9648_t:CDS:1</fullName>
    </submittedName>
</protein>
<dbReference type="EMBL" id="CAJVPL010000681">
    <property type="protein sequence ID" value="CAG8520805.1"/>
    <property type="molecule type" value="Genomic_DNA"/>
</dbReference>
<keyword evidence="2" id="KW-1185">Reference proteome</keyword>
<dbReference type="Gene3D" id="3.90.228.10">
    <property type="match status" value="1"/>
</dbReference>
<proteinExistence type="predicted"/>
<gene>
    <name evidence="1" type="ORF">AGERDE_LOCUS5227</name>
</gene>